<dbReference type="Proteomes" id="UP000028401">
    <property type="component" value="Unassembled WGS sequence"/>
</dbReference>
<protein>
    <recommendedName>
        <fullName evidence="4">Energy-coupled thiamine transporter ThiT</fullName>
    </recommendedName>
</protein>
<organism evidence="2 3">
    <name type="scientific">Lactococcus cremoris subsp. cremoris GE214</name>
    <dbReference type="NCBI Taxonomy" id="1415168"/>
    <lineage>
        <taxon>Bacteria</taxon>
        <taxon>Bacillati</taxon>
        <taxon>Bacillota</taxon>
        <taxon>Bacilli</taxon>
        <taxon>Lactobacillales</taxon>
        <taxon>Streptococcaceae</taxon>
        <taxon>Lactococcus</taxon>
        <taxon>Lactococcus cremoris subsp. cremoris</taxon>
    </lineage>
</organism>
<evidence type="ECO:0000313" key="3">
    <source>
        <dbReference type="Proteomes" id="UP000028401"/>
    </source>
</evidence>
<dbReference type="FunFam" id="1.10.1760.20:FF:000012">
    <property type="entry name" value="Thiamine transporter ThiT"/>
    <property type="match status" value="1"/>
</dbReference>
<comment type="caution">
    <text evidence="2">The sequence shown here is derived from an EMBL/GenBank/DDBJ whole genome shotgun (WGS) entry which is preliminary data.</text>
</comment>
<keyword evidence="1" id="KW-0472">Membrane</keyword>
<keyword evidence="1" id="KW-1133">Transmembrane helix</keyword>
<feature type="transmembrane region" description="Helical" evidence="1">
    <location>
        <begin position="40"/>
        <end position="58"/>
    </location>
</feature>
<proteinExistence type="predicted"/>
<feature type="transmembrane region" description="Helical" evidence="1">
    <location>
        <begin position="154"/>
        <end position="179"/>
    </location>
</feature>
<accession>A0A084AAS5</accession>
<dbReference type="GO" id="GO:0005886">
    <property type="term" value="C:plasma membrane"/>
    <property type="evidence" value="ECO:0007669"/>
    <property type="project" value="InterPro"/>
</dbReference>
<keyword evidence="1" id="KW-0812">Transmembrane</keyword>
<evidence type="ECO:0000313" key="2">
    <source>
        <dbReference type="EMBL" id="KEY62404.1"/>
    </source>
</evidence>
<name>A0A084AAS5_LACLC</name>
<feature type="transmembrane region" description="Helical" evidence="1">
    <location>
        <begin position="15"/>
        <end position="34"/>
    </location>
</feature>
<sequence length="191" mass="20967">MCASKRSFFMSNSKFNVRLLTEIAFMAALAFIISLIPNTVYGWIIVEIACIPILLLSLRRGLTAGLVGGLIWGILSMITGHAYILSLSQAFLEYLVAPVSLGIAGLFRQKTAPLKLAPVLLGTFVAVLLKYFFHFIAGIIFWSQYAWKGWGAVAYSLAVNGISGILTAIAAFVILIIFVKKFPKLFIHSNY</sequence>
<dbReference type="InterPro" id="IPR012651">
    <property type="entry name" value="Thia_Transptr_ThiT"/>
</dbReference>
<feature type="transmembrane region" description="Helical" evidence="1">
    <location>
        <begin position="119"/>
        <end position="142"/>
    </location>
</feature>
<dbReference type="AlphaFoldDB" id="A0A084AAS5"/>
<dbReference type="Gene3D" id="1.10.1760.20">
    <property type="match status" value="1"/>
</dbReference>
<dbReference type="PATRIC" id="fig|1415168.3.peg.1639"/>
<gene>
    <name evidence="2" type="ORF">U725_01567</name>
</gene>
<evidence type="ECO:0008006" key="4">
    <source>
        <dbReference type="Google" id="ProtNLM"/>
    </source>
</evidence>
<dbReference type="Pfam" id="PF09515">
    <property type="entry name" value="Thia_YuaJ"/>
    <property type="match status" value="1"/>
</dbReference>
<dbReference type="EMBL" id="AZSI01000048">
    <property type="protein sequence ID" value="KEY62404.1"/>
    <property type="molecule type" value="Genomic_DNA"/>
</dbReference>
<evidence type="ECO:0000256" key="1">
    <source>
        <dbReference type="SAM" id="Phobius"/>
    </source>
</evidence>
<reference evidence="2 3" key="1">
    <citation type="submission" date="2014-06" db="EMBL/GenBank/DDBJ databases">
        <title>Draft genome sequence of the putrescine producing strain Lactococcus lactis subsp cremoris GE214.</title>
        <authorList>
            <person name="Ladero V."/>
            <person name="Linares D.M."/>
            <person name="del Rio B."/>
            <person name="Mayo B."/>
            <person name="Martin M.C."/>
            <person name="Fernandez M."/>
            <person name="Alvarez M.A."/>
        </authorList>
    </citation>
    <scope>NUCLEOTIDE SEQUENCE [LARGE SCALE GENOMIC DNA]</scope>
    <source>
        <strain evidence="2 3">GE214</strain>
    </source>
</reference>
<dbReference type="GO" id="GO:0015234">
    <property type="term" value="F:thiamine transmembrane transporter activity"/>
    <property type="evidence" value="ECO:0007669"/>
    <property type="project" value="InterPro"/>
</dbReference>
<dbReference type="NCBIfam" id="TIGR02357">
    <property type="entry name" value="ECF_ThiT_YuaJ"/>
    <property type="match status" value="1"/>
</dbReference>
<feature type="transmembrane region" description="Helical" evidence="1">
    <location>
        <begin position="90"/>
        <end position="107"/>
    </location>
</feature>
<feature type="transmembrane region" description="Helical" evidence="1">
    <location>
        <begin position="65"/>
        <end position="84"/>
    </location>
</feature>